<sequence>MSTTTPTSWDLLPRLILYRELSRLKPTSTTVYNDSTLTFLASTTHPTQRSHGPPWTFWEPLQGSHLATQITTRSFLSSVVVPIASFELQLAPSMLQHKTSHTKPNLKTNSDPGLTPGPWEEMRVKQGGLRSAPRHENPAEPQNEIHHNLAEGILPEDDSTF</sequence>
<reference evidence="1" key="1">
    <citation type="submission" date="2022-09" db="EMBL/GenBank/DDBJ databases">
        <title>A Global Phylogenomic Analysis of the Shiitake Genus Lentinula.</title>
        <authorList>
            <consortium name="DOE Joint Genome Institute"/>
            <person name="Sierra-Patev S."/>
            <person name="Min B."/>
            <person name="Naranjo-Ortiz M."/>
            <person name="Looney B."/>
            <person name="Konkel Z."/>
            <person name="Slot J.C."/>
            <person name="Sakamoto Y."/>
            <person name="Steenwyk J.L."/>
            <person name="Rokas A."/>
            <person name="Carro J."/>
            <person name="Camarero S."/>
            <person name="Ferreira P."/>
            <person name="Molpeceres G."/>
            <person name="Ruiz-Duenas F.J."/>
            <person name="Serrano A."/>
            <person name="Henrissat B."/>
            <person name="Drula E."/>
            <person name="Hughes K.W."/>
            <person name="Mata J.L."/>
            <person name="Ishikawa N.K."/>
            <person name="Vargas-Isla R."/>
            <person name="Ushijima S."/>
            <person name="Smith C.A."/>
            <person name="Ahrendt S."/>
            <person name="Andreopoulos W."/>
            <person name="He G."/>
            <person name="Labutti K."/>
            <person name="Lipzen A."/>
            <person name="Ng V."/>
            <person name="Riley R."/>
            <person name="Sandor L."/>
            <person name="Barry K."/>
            <person name="Martinez A.T."/>
            <person name="Xiao Y."/>
            <person name="Gibbons J.G."/>
            <person name="Terashima K."/>
            <person name="Grigoriev I.V."/>
            <person name="Hibbett D.S."/>
        </authorList>
    </citation>
    <scope>NUCLEOTIDE SEQUENCE</scope>
    <source>
        <strain evidence="1">TMI1499</strain>
    </source>
</reference>
<dbReference type="Proteomes" id="UP001163835">
    <property type="component" value="Unassembled WGS sequence"/>
</dbReference>
<organism evidence="1 2">
    <name type="scientific">Lentinula aff. lateritia</name>
    <dbReference type="NCBI Taxonomy" id="2804960"/>
    <lineage>
        <taxon>Eukaryota</taxon>
        <taxon>Fungi</taxon>
        <taxon>Dikarya</taxon>
        <taxon>Basidiomycota</taxon>
        <taxon>Agaricomycotina</taxon>
        <taxon>Agaricomycetes</taxon>
        <taxon>Agaricomycetidae</taxon>
        <taxon>Agaricales</taxon>
        <taxon>Marasmiineae</taxon>
        <taxon>Omphalotaceae</taxon>
        <taxon>Lentinula</taxon>
    </lineage>
</organism>
<evidence type="ECO:0000313" key="1">
    <source>
        <dbReference type="EMBL" id="KAJ3805271.1"/>
    </source>
</evidence>
<dbReference type="EMBL" id="MU795635">
    <property type="protein sequence ID" value="KAJ3805271.1"/>
    <property type="molecule type" value="Genomic_DNA"/>
</dbReference>
<evidence type="ECO:0000313" key="2">
    <source>
        <dbReference type="Proteomes" id="UP001163835"/>
    </source>
</evidence>
<proteinExistence type="predicted"/>
<gene>
    <name evidence="1" type="ORF">F5876DRAFT_81959</name>
</gene>
<protein>
    <submittedName>
        <fullName evidence="1">Uncharacterized protein</fullName>
    </submittedName>
</protein>
<keyword evidence="2" id="KW-1185">Reference proteome</keyword>
<comment type="caution">
    <text evidence="1">The sequence shown here is derived from an EMBL/GenBank/DDBJ whole genome shotgun (WGS) entry which is preliminary data.</text>
</comment>
<accession>A0ACC1TKP7</accession>
<name>A0ACC1TKP7_9AGAR</name>